<evidence type="ECO:0000256" key="3">
    <source>
        <dbReference type="ARBA" id="ARBA00022475"/>
    </source>
</evidence>
<dbReference type="GO" id="GO:0005886">
    <property type="term" value="C:plasma membrane"/>
    <property type="evidence" value="ECO:0007669"/>
    <property type="project" value="UniProtKB-SubCell"/>
</dbReference>
<comment type="subcellular location">
    <subcellularLocation>
        <location evidence="1 9">Cell inner membrane</location>
        <topology evidence="1 9">Multi-pass membrane protein</topology>
    </subcellularLocation>
</comment>
<keyword evidence="5 9" id="KW-0812">Transmembrane</keyword>
<evidence type="ECO:0000256" key="9">
    <source>
        <dbReference type="RuleBase" id="RU369079"/>
    </source>
</evidence>
<keyword evidence="6 9" id="KW-1133">Transmembrane helix</keyword>
<dbReference type="Pfam" id="PF04290">
    <property type="entry name" value="DctQ"/>
    <property type="match status" value="1"/>
</dbReference>
<feature type="domain" description="Tripartite ATP-independent periplasmic transporters DctQ component" evidence="10">
    <location>
        <begin position="21"/>
        <end position="148"/>
    </location>
</feature>
<dbReference type="InterPro" id="IPR055348">
    <property type="entry name" value="DctQ"/>
</dbReference>
<dbReference type="AlphaFoldDB" id="A0A090S487"/>
<comment type="subunit">
    <text evidence="9">The complex comprises the extracytoplasmic solute receptor protein and the two transmembrane proteins.</text>
</comment>
<evidence type="ECO:0000256" key="5">
    <source>
        <dbReference type="ARBA" id="ARBA00022692"/>
    </source>
</evidence>
<feature type="transmembrane region" description="Helical" evidence="9">
    <location>
        <begin position="124"/>
        <end position="142"/>
    </location>
</feature>
<accession>A0A090S487</accession>
<dbReference type="GO" id="GO:0015740">
    <property type="term" value="P:C4-dicarboxylate transport"/>
    <property type="evidence" value="ECO:0007669"/>
    <property type="project" value="TreeGrafter"/>
</dbReference>
<evidence type="ECO:0000256" key="6">
    <source>
        <dbReference type="ARBA" id="ARBA00022989"/>
    </source>
</evidence>
<dbReference type="InterPro" id="IPR007387">
    <property type="entry name" value="TRAP_DctQ"/>
</dbReference>
<keyword evidence="2 9" id="KW-0813">Transport</keyword>
<evidence type="ECO:0000259" key="10">
    <source>
        <dbReference type="Pfam" id="PF04290"/>
    </source>
</evidence>
<feature type="transmembrane region" description="Helical" evidence="9">
    <location>
        <begin position="85"/>
        <end position="104"/>
    </location>
</feature>
<evidence type="ECO:0000256" key="4">
    <source>
        <dbReference type="ARBA" id="ARBA00022519"/>
    </source>
</evidence>
<keyword evidence="7 9" id="KW-0472">Membrane</keyword>
<evidence type="ECO:0000313" key="12">
    <source>
        <dbReference type="Proteomes" id="UP000029228"/>
    </source>
</evidence>
<evidence type="ECO:0000256" key="2">
    <source>
        <dbReference type="ARBA" id="ARBA00022448"/>
    </source>
</evidence>
<evidence type="ECO:0000256" key="1">
    <source>
        <dbReference type="ARBA" id="ARBA00004429"/>
    </source>
</evidence>
<dbReference type="PANTHER" id="PTHR35011:SF10">
    <property type="entry name" value="TRAP TRANSPORTER SMALL PERMEASE PROTEIN"/>
    <property type="match status" value="1"/>
</dbReference>
<dbReference type="Proteomes" id="UP000029228">
    <property type="component" value="Unassembled WGS sequence"/>
</dbReference>
<protein>
    <recommendedName>
        <fullName evidence="9">TRAP transporter small permease protein</fullName>
    </recommendedName>
</protein>
<sequence length="155" mass="17214">MLGYIKKVLLSLSTLCLFVNVVVLLGGVLSRYIFNSSPIWVDEAARYLLIGSVMLMAGILITTNEHMRLSIVDKLPKGKLSYIVVFYRHLVTTAIASFMTYASYHYAVSIANFTTIGLGISKSIPLYALPIGFFFITFYSAIKTVNVVTNKEGLR</sequence>
<dbReference type="EMBL" id="BBMR01000013">
    <property type="protein sequence ID" value="GAL22495.1"/>
    <property type="molecule type" value="Genomic_DNA"/>
</dbReference>
<comment type="similarity">
    <text evidence="8 9">Belongs to the TRAP transporter small permease family.</text>
</comment>
<keyword evidence="3" id="KW-1003">Cell membrane</keyword>
<reference evidence="11 12" key="1">
    <citation type="submission" date="2014-09" db="EMBL/GenBank/DDBJ databases">
        <title>Vibrio maritimus JCM 19235. (C45) whole genome shotgun sequence.</title>
        <authorList>
            <person name="Sawabe T."/>
            <person name="Meirelles P."/>
            <person name="Nakanishi M."/>
            <person name="Sayaka M."/>
            <person name="Hattori M."/>
            <person name="Ohkuma M."/>
        </authorList>
    </citation>
    <scope>NUCLEOTIDE SEQUENCE [LARGE SCALE GENOMIC DNA]</scope>
    <source>
        <strain evidence="12">JCM19235</strain>
    </source>
</reference>
<proteinExistence type="inferred from homology"/>
<keyword evidence="12" id="KW-1185">Reference proteome</keyword>
<evidence type="ECO:0000256" key="8">
    <source>
        <dbReference type="ARBA" id="ARBA00038436"/>
    </source>
</evidence>
<feature type="transmembrane region" description="Helical" evidence="9">
    <location>
        <begin position="45"/>
        <end position="64"/>
    </location>
</feature>
<evidence type="ECO:0000313" key="11">
    <source>
        <dbReference type="EMBL" id="GAL22495.1"/>
    </source>
</evidence>
<name>A0A090S487_9VIBR</name>
<comment type="caution">
    <text evidence="11">The sequence shown here is derived from an EMBL/GenBank/DDBJ whole genome shotgun (WGS) entry which is preliminary data.</text>
</comment>
<feature type="transmembrane region" description="Helical" evidence="9">
    <location>
        <begin position="12"/>
        <end position="33"/>
    </location>
</feature>
<organism evidence="11 12">
    <name type="scientific">Vibrio maritimus</name>
    <dbReference type="NCBI Taxonomy" id="990268"/>
    <lineage>
        <taxon>Bacteria</taxon>
        <taxon>Pseudomonadati</taxon>
        <taxon>Pseudomonadota</taxon>
        <taxon>Gammaproteobacteria</taxon>
        <taxon>Vibrionales</taxon>
        <taxon>Vibrionaceae</taxon>
        <taxon>Vibrio</taxon>
    </lineage>
</organism>
<dbReference type="GO" id="GO:0022857">
    <property type="term" value="F:transmembrane transporter activity"/>
    <property type="evidence" value="ECO:0007669"/>
    <property type="project" value="UniProtKB-UniRule"/>
</dbReference>
<keyword evidence="4 9" id="KW-0997">Cell inner membrane</keyword>
<dbReference type="PANTHER" id="PTHR35011">
    <property type="entry name" value="2,3-DIKETO-L-GULONATE TRAP TRANSPORTER SMALL PERMEASE PROTEIN YIAM"/>
    <property type="match status" value="1"/>
</dbReference>
<reference evidence="11 12" key="2">
    <citation type="submission" date="2014-09" db="EMBL/GenBank/DDBJ databases">
        <authorList>
            <consortium name="NBRP consortium"/>
            <person name="Sawabe T."/>
            <person name="Meirelles P."/>
            <person name="Nakanishi M."/>
            <person name="Sayaka M."/>
            <person name="Hattori M."/>
            <person name="Ohkuma M."/>
        </authorList>
    </citation>
    <scope>NUCLEOTIDE SEQUENCE [LARGE SCALE GENOMIC DNA]</scope>
    <source>
        <strain evidence="12">JCM19235</strain>
    </source>
</reference>
<dbReference type="STRING" id="990268.JCM19235_4011"/>
<comment type="function">
    <text evidence="9">Part of the tripartite ATP-independent periplasmic (TRAP) transport system.</text>
</comment>
<gene>
    <name evidence="11" type="ORF">JCM19235_4011</name>
</gene>
<evidence type="ECO:0000256" key="7">
    <source>
        <dbReference type="ARBA" id="ARBA00023136"/>
    </source>
</evidence>